<dbReference type="SUPFAM" id="SSF48403">
    <property type="entry name" value="Ankyrin repeat"/>
    <property type="match status" value="1"/>
</dbReference>
<evidence type="ECO:0000256" key="3">
    <source>
        <dbReference type="ARBA" id="ARBA00022606"/>
    </source>
</evidence>
<keyword evidence="10" id="KW-0325">Glycoprotein</keyword>
<feature type="transmembrane region" description="Helical" evidence="14">
    <location>
        <begin position="682"/>
        <end position="700"/>
    </location>
</feature>
<evidence type="ECO:0000256" key="4">
    <source>
        <dbReference type="ARBA" id="ARBA00022692"/>
    </source>
</evidence>
<evidence type="ECO:0000256" key="5">
    <source>
        <dbReference type="ARBA" id="ARBA00022737"/>
    </source>
</evidence>
<evidence type="ECO:0000256" key="13">
    <source>
        <dbReference type="SAM" id="MobiDB-lite"/>
    </source>
</evidence>
<evidence type="ECO:0000256" key="10">
    <source>
        <dbReference type="ARBA" id="ARBA00023180"/>
    </source>
</evidence>
<feature type="transmembrane region" description="Helical" evidence="14">
    <location>
        <begin position="623"/>
        <end position="642"/>
    </location>
</feature>
<dbReference type="PRINTS" id="PR01415">
    <property type="entry name" value="ANKYRIN"/>
</dbReference>
<evidence type="ECO:0000256" key="9">
    <source>
        <dbReference type="ARBA" id="ARBA00023136"/>
    </source>
</evidence>
<dbReference type="Proteomes" id="UP000198287">
    <property type="component" value="Unassembled WGS sequence"/>
</dbReference>
<feature type="domain" description="Ion transport" evidence="15">
    <location>
        <begin position="580"/>
        <end position="776"/>
    </location>
</feature>
<feature type="compositionally biased region" description="Polar residues" evidence="13">
    <location>
        <begin position="1016"/>
        <end position="1026"/>
    </location>
</feature>
<feature type="transmembrane region" description="Helical" evidence="14">
    <location>
        <begin position="509"/>
        <end position="531"/>
    </location>
</feature>
<feature type="compositionally biased region" description="Basic and acidic residues" evidence="13">
    <location>
        <begin position="87"/>
        <end position="113"/>
    </location>
</feature>
<dbReference type="InterPro" id="IPR052076">
    <property type="entry name" value="TRP_cation_channel"/>
</dbReference>
<dbReference type="InterPro" id="IPR036770">
    <property type="entry name" value="Ankyrin_rpt-contain_sf"/>
</dbReference>
<evidence type="ECO:0000256" key="14">
    <source>
        <dbReference type="SAM" id="Phobius"/>
    </source>
</evidence>
<dbReference type="PANTHER" id="PTHR47143:SF1">
    <property type="entry name" value="ION_TRANS DOMAIN-CONTAINING PROTEIN"/>
    <property type="match status" value="1"/>
</dbReference>
<evidence type="ECO:0000256" key="11">
    <source>
        <dbReference type="ARBA" id="ARBA00023303"/>
    </source>
</evidence>
<dbReference type="InterPro" id="IPR005821">
    <property type="entry name" value="Ion_trans_dom"/>
</dbReference>
<feature type="transmembrane region" description="Helical" evidence="14">
    <location>
        <begin position="648"/>
        <end position="670"/>
    </location>
</feature>
<comment type="subcellular location">
    <subcellularLocation>
        <location evidence="1">Membrane</location>
        <topology evidence="1">Multi-pass membrane protein</topology>
    </subcellularLocation>
</comment>
<dbReference type="GO" id="GO:0034703">
    <property type="term" value="C:cation channel complex"/>
    <property type="evidence" value="ECO:0007669"/>
    <property type="project" value="UniProtKB-ARBA"/>
</dbReference>
<dbReference type="OrthoDB" id="5402602at2759"/>
<dbReference type="Pfam" id="PF12796">
    <property type="entry name" value="Ank_2"/>
    <property type="match status" value="1"/>
</dbReference>
<gene>
    <name evidence="16" type="ORF">Fcan01_19758</name>
</gene>
<feature type="transmembrane region" description="Helical" evidence="14">
    <location>
        <begin position="745"/>
        <end position="767"/>
    </location>
</feature>
<keyword evidence="17" id="KW-1185">Reference proteome</keyword>
<reference evidence="16 17" key="1">
    <citation type="submission" date="2015-12" db="EMBL/GenBank/DDBJ databases">
        <title>The genome of Folsomia candida.</title>
        <authorList>
            <person name="Faddeeva A."/>
            <person name="Derks M.F."/>
            <person name="Anvar Y."/>
            <person name="Smit S."/>
            <person name="Van Straalen N."/>
            <person name="Roelofs D."/>
        </authorList>
    </citation>
    <scope>NUCLEOTIDE SEQUENCE [LARGE SCALE GENOMIC DNA]</scope>
    <source>
        <strain evidence="16 17">VU population</strain>
        <tissue evidence="16">Whole body</tissue>
    </source>
</reference>
<keyword evidence="11" id="KW-0407">Ion channel</keyword>
<evidence type="ECO:0000313" key="16">
    <source>
        <dbReference type="EMBL" id="OXA45452.1"/>
    </source>
</evidence>
<feature type="compositionally biased region" description="Polar residues" evidence="13">
    <location>
        <begin position="1"/>
        <end position="44"/>
    </location>
</feature>
<evidence type="ECO:0000256" key="2">
    <source>
        <dbReference type="ARBA" id="ARBA00022448"/>
    </source>
</evidence>
<feature type="region of interest" description="Disordered" evidence="13">
    <location>
        <begin position="1"/>
        <end position="156"/>
    </location>
</feature>
<evidence type="ECO:0000256" key="8">
    <source>
        <dbReference type="ARBA" id="ARBA00023065"/>
    </source>
</evidence>
<keyword evidence="4 14" id="KW-0812">Transmembrane</keyword>
<keyword evidence="3" id="KW-0716">Sensory transduction</keyword>
<feature type="region of interest" description="Disordered" evidence="13">
    <location>
        <begin position="954"/>
        <end position="1026"/>
    </location>
</feature>
<evidence type="ECO:0000259" key="15">
    <source>
        <dbReference type="Pfam" id="PF00520"/>
    </source>
</evidence>
<feature type="repeat" description="ANK" evidence="12">
    <location>
        <begin position="265"/>
        <end position="297"/>
    </location>
</feature>
<dbReference type="Pfam" id="PF00023">
    <property type="entry name" value="Ank"/>
    <property type="match status" value="1"/>
</dbReference>
<sequence>MSWQKKSTTTPSSNQPHGETNINHSSSISYESPKTTNPKKTSLTIDIDEELARLELDEFVHSLEPPAPTETSSSGGGAVGGGHKGHKSEDDVLPVHHQSDSRRHRDHESEMENSKLPTTVNGSVVQQSGGPPPAQTAGGGGGGRREGKKVPTDLTIPGSVVDTPALRSELLVAVEQNKVEKVRRILKAGVDTNAICDDKGRWPLHIATLLGFTEVSKLLLEHGAQKDQPDTALERTPLLYAAATSSEIVQLLLNYKVDIHAVNKFGATCLHYAAGSGQSECCRILASVGCNVNARDKQKMTPLHMAARVDDIWSIEVLLEFGADIHAKDSVGKTALHHAAETSEGMISDHKKMGATFRRLVAAGISVNAMDNDGKIALYYAIQTGSPEACTILRELGAEMIDGVSMLVMGRKFPSLIRPFLDKCISSNIDTCDPESKHFYIQFDYTCLTFYPKDISDDKLQTMQHREETESILQEMGVLYSLTWCKDSSILSHPVCESLLRLKWKKVKWYLYLDMLLFAVFLAFLTAVIFMEYESDSSAAELAAANLTETTGSGGVDGDGISEDARAHIHNRSNYYCMDTTRNIVVWVILWILTACLGIREMIQLLQAPLHYVVQVENLLELVLVFSVAMLSLAECGVQSFVNTRDHFAAVCLIVTLYGKIPVFGVYIRMFAAVAVNILKCMFTYLGLLFAFSLTLHFLFRSQKEFDSVGFTFLKTFAMMIGEIELVRTFIENDGTYIVPVTSHLMFALFIIFISVILMCLLIALAVSDIASMQREGEHMQLVQQVKVASQLEDALQHRALLYPQFGMREIKSLHQRKGVIFPNLKDHGKLGKDALEIVITQHTRKMDASNTNVISQQIHPSSSEENETINKLINQNTRSTTELTDDLLQKLKTRMDLYTLEVERRNDKLVQDVRIHNEHGNSVLANEILVLKSQLDHVTASLREIGSLVKNIAERSSPEGSASPVEEESRRDGRHHHHKPSTTGTSPTSPDVDVEGTDATSSESTPERSTTSNTHAQQQNPTNNP</sequence>
<evidence type="ECO:0000256" key="1">
    <source>
        <dbReference type="ARBA" id="ARBA00004141"/>
    </source>
</evidence>
<feature type="transmembrane region" description="Helical" evidence="14">
    <location>
        <begin position="584"/>
        <end position="603"/>
    </location>
</feature>
<dbReference type="OMA" id="RDHESEM"/>
<keyword evidence="6 14" id="KW-1133">Transmembrane helix</keyword>
<dbReference type="AlphaFoldDB" id="A0A226DIT7"/>
<keyword evidence="9 14" id="KW-0472">Membrane</keyword>
<keyword evidence="16" id="KW-0675">Receptor</keyword>
<accession>A0A226DIT7</accession>
<keyword evidence="2" id="KW-0813">Transport</keyword>
<name>A0A226DIT7_FOLCA</name>
<keyword evidence="8" id="KW-0406">Ion transport</keyword>
<keyword evidence="5" id="KW-0677">Repeat</keyword>
<dbReference type="Pfam" id="PF00520">
    <property type="entry name" value="Ion_trans"/>
    <property type="match status" value="1"/>
</dbReference>
<keyword evidence="7 12" id="KW-0040">ANK repeat</keyword>
<proteinExistence type="predicted"/>
<dbReference type="InterPro" id="IPR002110">
    <property type="entry name" value="Ankyrin_rpt"/>
</dbReference>
<feature type="compositionally biased region" description="Basic and acidic residues" evidence="13">
    <location>
        <begin position="50"/>
        <end position="61"/>
    </location>
</feature>
<evidence type="ECO:0000256" key="7">
    <source>
        <dbReference type="ARBA" id="ARBA00023043"/>
    </source>
</evidence>
<dbReference type="Gene3D" id="1.25.40.20">
    <property type="entry name" value="Ankyrin repeat-containing domain"/>
    <property type="match status" value="1"/>
</dbReference>
<feature type="compositionally biased region" description="Low complexity" evidence="13">
    <location>
        <begin position="982"/>
        <end position="991"/>
    </location>
</feature>
<feature type="compositionally biased region" description="Polar residues" evidence="13">
    <location>
        <begin position="115"/>
        <end position="125"/>
    </location>
</feature>
<feature type="compositionally biased region" description="Low complexity" evidence="13">
    <location>
        <begin position="1001"/>
        <end position="1015"/>
    </location>
</feature>
<dbReference type="GO" id="GO:0005216">
    <property type="term" value="F:monoatomic ion channel activity"/>
    <property type="evidence" value="ECO:0007669"/>
    <property type="project" value="InterPro"/>
</dbReference>
<comment type="caution">
    <text evidence="16">The sequence shown here is derived from an EMBL/GenBank/DDBJ whole genome shotgun (WGS) entry which is preliminary data.</text>
</comment>
<feature type="repeat" description="ANK" evidence="12">
    <location>
        <begin position="298"/>
        <end position="330"/>
    </location>
</feature>
<feature type="repeat" description="ANK" evidence="12">
    <location>
        <begin position="199"/>
        <end position="231"/>
    </location>
</feature>
<organism evidence="16 17">
    <name type="scientific">Folsomia candida</name>
    <name type="common">Springtail</name>
    <dbReference type="NCBI Taxonomy" id="158441"/>
    <lineage>
        <taxon>Eukaryota</taxon>
        <taxon>Metazoa</taxon>
        <taxon>Ecdysozoa</taxon>
        <taxon>Arthropoda</taxon>
        <taxon>Hexapoda</taxon>
        <taxon>Collembola</taxon>
        <taxon>Entomobryomorpha</taxon>
        <taxon>Isotomoidea</taxon>
        <taxon>Isotomidae</taxon>
        <taxon>Proisotominae</taxon>
        <taxon>Folsomia</taxon>
    </lineage>
</organism>
<dbReference type="PROSITE" id="PS50088">
    <property type="entry name" value="ANK_REPEAT"/>
    <property type="match status" value="3"/>
</dbReference>
<evidence type="ECO:0000313" key="17">
    <source>
        <dbReference type="Proteomes" id="UP000198287"/>
    </source>
</evidence>
<evidence type="ECO:0000256" key="12">
    <source>
        <dbReference type="PROSITE-ProRule" id="PRU00023"/>
    </source>
</evidence>
<dbReference type="EMBL" id="LNIX01000017">
    <property type="protein sequence ID" value="OXA45452.1"/>
    <property type="molecule type" value="Genomic_DNA"/>
</dbReference>
<dbReference type="STRING" id="158441.A0A226DIT7"/>
<dbReference type="PROSITE" id="PS50297">
    <property type="entry name" value="ANK_REP_REGION"/>
    <property type="match status" value="3"/>
</dbReference>
<evidence type="ECO:0000256" key="6">
    <source>
        <dbReference type="ARBA" id="ARBA00022989"/>
    </source>
</evidence>
<protein>
    <submittedName>
        <fullName evidence="16">Transient receptor potential channel pyrexia</fullName>
    </submittedName>
</protein>
<dbReference type="SMART" id="SM00248">
    <property type="entry name" value="ANK"/>
    <property type="match status" value="7"/>
</dbReference>
<dbReference type="PANTHER" id="PTHR47143">
    <property type="entry name" value="TRANSIENT RECEPTOR POTENTIAL CATION CHANNEL PROTEIN PAINLESS"/>
    <property type="match status" value="1"/>
</dbReference>